<evidence type="ECO:0000256" key="1">
    <source>
        <dbReference type="PROSITE-ProRule" id="PRU00325"/>
    </source>
</evidence>
<protein>
    <recommendedName>
        <fullName evidence="2">SWIM-type domain-containing protein</fullName>
    </recommendedName>
</protein>
<evidence type="ECO:0000313" key="3">
    <source>
        <dbReference type="EnsemblMetazoa" id="Aqu2.1.19547_001"/>
    </source>
</evidence>
<dbReference type="OrthoDB" id="92090at2759"/>
<dbReference type="PROSITE" id="PS50966">
    <property type="entry name" value="ZF_SWIM"/>
    <property type="match status" value="1"/>
</dbReference>
<dbReference type="EnsemblMetazoa" id="Aqu2.1.19547_001">
    <property type="protein sequence ID" value="Aqu2.1.19547_001"/>
    <property type="gene ID" value="Aqu2.1.19547"/>
</dbReference>
<dbReference type="GO" id="GO:0008270">
    <property type="term" value="F:zinc ion binding"/>
    <property type="evidence" value="ECO:0007669"/>
    <property type="project" value="UniProtKB-KW"/>
</dbReference>
<reference evidence="3" key="1">
    <citation type="submission" date="2017-05" db="UniProtKB">
        <authorList>
            <consortium name="EnsemblMetazoa"/>
        </authorList>
    </citation>
    <scope>IDENTIFICATION</scope>
</reference>
<evidence type="ECO:0000259" key="2">
    <source>
        <dbReference type="PROSITE" id="PS50966"/>
    </source>
</evidence>
<accession>A0A1X7TWJ0</accession>
<keyword evidence="1" id="KW-0863">Zinc-finger</keyword>
<organism evidence="3">
    <name type="scientific">Amphimedon queenslandica</name>
    <name type="common">Sponge</name>
    <dbReference type="NCBI Taxonomy" id="400682"/>
    <lineage>
        <taxon>Eukaryota</taxon>
        <taxon>Metazoa</taxon>
        <taxon>Porifera</taxon>
        <taxon>Demospongiae</taxon>
        <taxon>Heteroscleromorpha</taxon>
        <taxon>Haplosclerida</taxon>
        <taxon>Niphatidae</taxon>
        <taxon>Amphimedon</taxon>
    </lineage>
</organism>
<dbReference type="AlphaFoldDB" id="A0A1X7TWJ0"/>
<feature type="domain" description="SWIM-type" evidence="2">
    <location>
        <begin position="38"/>
        <end position="77"/>
    </location>
</feature>
<keyword evidence="1" id="KW-0862">Zinc</keyword>
<proteinExistence type="predicted"/>
<sequence>RKIVCESSQVKQYAEFVTPYALQNIQQQSSAEYGPDTFSVEAENSSLFLCHLLLSARHCCCKFWSSMNLPCRHILSL</sequence>
<keyword evidence="1" id="KW-0479">Metal-binding</keyword>
<dbReference type="InParanoid" id="A0A1X7TWJ0"/>
<dbReference type="InterPro" id="IPR007527">
    <property type="entry name" value="Znf_SWIM"/>
</dbReference>
<name>A0A1X7TWJ0_AMPQE</name>